<dbReference type="EMBL" id="JAPDFW010000103">
    <property type="protein sequence ID" value="KAJ5069485.1"/>
    <property type="molecule type" value="Genomic_DNA"/>
</dbReference>
<evidence type="ECO:0000256" key="1">
    <source>
        <dbReference type="SAM" id="MobiDB-lite"/>
    </source>
</evidence>
<gene>
    <name evidence="2" type="ORF">M0811_02055</name>
</gene>
<comment type="caution">
    <text evidence="2">The sequence shown here is derived from an EMBL/GenBank/DDBJ whole genome shotgun (WGS) entry which is preliminary data.</text>
</comment>
<accession>A0A9Q0LDX0</accession>
<evidence type="ECO:0000313" key="3">
    <source>
        <dbReference type="Proteomes" id="UP001149090"/>
    </source>
</evidence>
<evidence type="ECO:0000313" key="2">
    <source>
        <dbReference type="EMBL" id="KAJ5069485.1"/>
    </source>
</evidence>
<proteinExistence type="predicted"/>
<organism evidence="2 3">
    <name type="scientific">Anaeramoeba ignava</name>
    <name type="common">Anaerobic marine amoeba</name>
    <dbReference type="NCBI Taxonomy" id="1746090"/>
    <lineage>
        <taxon>Eukaryota</taxon>
        <taxon>Metamonada</taxon>
        <taxon>Anaeramoebidae</taxon>
        <taxon>Anaeramoeba</taxon>
    </lineage>
</organism>
<feature type="compositionally biased region" description="Basic and acidic residues" evidence="1">
    <location>
        <begin position="93"/>
        <end position="109"/>
    </location>
</feature>
<sequence length="136" mass="16318">MQIEYFSEKLKGSCIASLSNLYQNKLGIIYPTKNEEEITEHKIETGILLFEKKSLSQSIIIYESDRQNEIIKTKFHNSKKEIEEILEKQKQQKEKELEETKNKNLENERRIKKKKERNCLRKRKRELVSCSKIEKN</sequence>
<name>A0A9Q0LDX0_ANAIG</name>
<dbReference type="Proteomes" id="UP001149090">
    <property type="component" value="Unassembled WGS sequence"/>
</dbReference>
<keyword evidence="3" id="KW-1185">Reference proteome</keyword>
<protein>
    <submittedName>
        <fullName evidence="2">Uncharacterized protein</fullName>
    </submittedName>
</protein>
<dbReference type="AlphaFoldDB" id="A0A9Q0LDX0"/>
<feature type="region of interest" description="Disordered" evidence="1">
    <location>
        <begin position="93"/>
        <end position="116"/>
    </location>
</feature>
<reference evidence="2" key="1">
    <citation type="submission" date="2022-10" db="EMBL/GenBank/DDBJ databases">
        <title>Novel sulphate-reducing endosymbionts in the free-living metamonad Anaeramoeba.</title>
        <authorList>
            <person name="Jerlstrom-Hultqvist J."/>
            <person name="Cepicka I."/>
            <person name="Gallot-Lavallee L."/>
            <person name="Salas-Leiva D."/>
            <person name="Curtis B.A."/>
            <person name="Zahonova K."/>
            <person name="Pipaliya S."/>
            <person name="Dacks J."/>
            <person name="Roger A.J."/>
        </authorList>
    </citation>
    <scope>NUCLEOTIDE SEQUENCE</scope>
    <source>
        <strain evidence="2">BMAN</strain>
    </source>
</reference>